<dbReference type="EMBL" id="JBCLVG010000001">
    <property type="protein sequence ID" value="MEN1945743.1"/>
    <property type="molecule type" value="Genomic_DNA"/>
</dbReference>
<accession>A0ABU9W1M8</accession>
<protein>
    <submittedName>
        <fullName evidence="1">Uncharacterized protein</fullName>
    </submittedName>
</protein>
<evidence type="ECO:0000313" key="1">
    <source>
        <dbReference type="EMBL" id="MEN1945743.1"/>
    </source>
</evidence>
<dbReference type="Proteomes" id="UP001425155">
    <property type="component" value="Unassembled WGS sequence"/>
</dbReference>
<evidence type="ECO:0000313" key="2">
    <source>
        <dbReference type="Proteomes" id="UP001425155"/>
    </source>
</evidence>
<keyword evidence="2" id="KW-1185">Reference proteome</keyword>
<name>A0ABU9W1M8_9MICO</name>
<reference evidence="1 2" key="1">
    <citation type="submission" date="2024-03" db="EMBL/GenBank/DDBJ databases">
        <title>YIM 134122 draft genome.</title>
        <authorList>
            <person name="Zuo S."/>
            <person name="Xiong L."/>
        </authorList>
    </citation>
    <scope>NUCLEOTIDE SEQUENCE [LARGE SCALE GENOMIC DNA]</scope>
    <source>
        <strain evidence="1 2">YIM 134122</strain>
    </source>
</reference>
<organism evidence="1 2">
    <name type="scientific">Leifsonia stereocauli</name>
    <dbReference type="NCBI Taxonomy" id="3134136"/>
    <lineage>
        <taxon>Bacteria</taxon>
        <taxon>Bacillati</taxon>
        <taxon>Actinomycetota</taxon>
        <taxon>Actinomycetes</taxon>
        <taxon>Micrococcales</taxon>
        <taxon>Microbacteriaceae</taxon>
        <taxon>Leifsonia</taxon>
    </lineage>
</organism>
<comment type="caution">
    <text evidence="1">The sequence shown here is derived from an EMBL/GenBank/DDBJ whole genome shotgun (WGS) entry which is preliminary data.</text>
</comment>
<sequence>MSDDTAAPGTTLAAPVMKPLLLTLATDAAAPVCEGDSCSF</sequence>
<gene>
    <name evidence="1" type="ORF">WJX64_04215</name>
</gene>
<proteinExistence type="predicted"/>
<dbReference type="RefSeq" id="WP_342112133.1">
    <property type="nucleotide sequence ID" value="NZ_JBCAUN010000001.1"/>
</dbReference>